<organism evidence="2 3">
    <name type="scientific">Eumeta variegata</name>
    <name type="common">Bagworm moth</name>
    <name type="synonym">Eumeta japonica</name>
    <dbReference type="NCBI Taxonomy" id="151549"/>
    <lineage>
        <taxon>Eukaryota</taxon>
        <taxon>Metazoa</taxon>
        <taxon>Ecdysozoa</taxon>
        <taxon>Arthropoda</taxon>
        <taxon>Hexapoda</taxon>
        <taxon>Insecta</taxon>
        <taxon>Pterygota</taxon>
        <taxon>Neoptera</taxon>
        <taxon>Endopterygota</taxon>
        <taxon>Lepidoptera</taxon>
        <taxon>Glossata</taxon>
        <taxon>Ditrysia</taxon>
        <taxon>Tineoidea</taxon>
        <taxon>Psychidae</taxon>
        <taxon>Oiketicinae</taxon>
        <taxon>Eumeta</taxon>
    </lineage>
</organism>
<accession>A0A4C1VFG7</accession>
<comment type="caution">
    <text evidence="2">The sequence shown here is derived from an EMBL/GenBank/DDBJ whole genome shotgun (WGS) entry which is preliminary data.</text>
</comment>
<evidence type="ECO:0000313" key="3">
    <source>
        <dbReference type="Proteomes" id="UP000299102"/>
    </source>
</evidence>
<protein>
    <submittedName>
        <fullName evidence="2">Uncharacterized protein</fullName>
    </submittedName>
</protein>
<evidence type="ECO:0000313" key="2">
    <source>
        <dbReference type="EMBL" id="GBP37330.1"/>
    </source>
</evidence>
<sequence>MLVHGSSSRGRRQLPDASRVTRRSPYSLPPRHSQPSRCCDFALKLNNAPAAARDGLSARVAAALGKVTHRDGTKPVNLKRLGRYHDDQITSERQELAPRALGRRDSDVVTTSTEPFLSFPQSVCRPAGYDPSSRGRS</sequence>
<dbReference type="Proteomes" id="UP000299102">
    <property type="component" value="Unassembled WGS sequence"/>
</dbReference>
<evidence type="ECO:0000256" key="1">
    <source>
        <dbReference type="SAM" id="MobiDB-lite"/>
    </source>
</evidence>
<feature type="compositionally biased region" description="Polar residues" evidence="1">
    <location>
        <begin position="108"/>
        <end position="121"/>
    </location>
</feature>
<feature type="region of interest" description="Disordered" evidence="1">
    <location>
        <begin position="1"/>
        <end position="35"/>
    </location>
</feature>
<keyword evidence="3" id="KW-1185">Reference proteome</keyword>
<reference evidence="2 3" key="1">
    <citation type="journal article" date="2019" name="Commun. Biol.">
        <title>The bagworm genome reveals a unique fibroin gene that provides high tensile strength.</title>
        <authorList>
            <person name="Kono N."/>
            <person name="Nakamura H."/>
            <person name="Ohtoshi R."/>
            <person name="Tomita M."/>
            <person name="Numata K."/>
            <person name="Arakawa K."/>
        </authorList>
    </citation>
    <scope>NUCLEOTIDE SEQUENCE [LARGE SCALE GENOMIC DNA]</scope>
</reference>
<name>A0A4C1VFG7_EUMVA</name>
<proteinExistence type="predicted"/>
<dbReference type="EMBL" id="BGZK01000332">
    <property type="protein sequence ID" value="GBP37330.1"/>
    <property type="molecule type" value="Genomic_DNA"/>
</dbReference>
<feature type="compositionally biased region" description="Basic and acidic residues" evidence="1">
    <location>
        <begin position="83"/>
        <end position="107"/>
    </location>
</feature>
<gene>
    <name evidence="2" type="ORF">EVAR_22790_1</name>
</gene>
<feature type="region of interest" description="Disordered" evidence="1">
    <location>
        <begin position="72"/>
        <end position="137"/>
    </location>
</feature>
<dbReference type="AlphaFoldDB" id="A0A4C1VFG7"/>